<keyword evidence="2" id="KW-1185">Reference proteome</keyword>
<evidence type="ECO:0000313" key="2">
    <source>
        <dbReference type="Proteomes" id="UP000201058"/>
    </source>
</evidence>
<sequence>MKIKNMKNIKNISFFSEYEIIFWNNSNSLKLIVFHECKNYIKSSIPHTKVVRYYKLYSILDLLQYQEVPAFIEDYIYEYDEMVESNNCYCEDVENTQYIVEDGLILLMDHTSLSITSELECLFDVLDENLKNIFLKKIKI</sequence>
<organism evidence="1 2">
    <name type="scientific">Tipula oleracea nudivirus</name>
    <dbReference type="NCBI Taxonomy" id="1546257"/>
    <lineage>
        <taxon>Viruses</taxon>
        <taxon>Viruses incertae sedis</taxon>
        <taxon>Naldaviricetes</taxon>
        <taxon>Lefavirales</taxon>
        <taxon>Nudiviridae</taxon>
        <taxon>Deltanudivirus</taxon>
        <taxon>Deltanudivirus tipoleraceae</taxon>
    </lineage>
</organism>
<protein>
    <submittedName>
        <fullName evidence="1">Uncharacterized protein</fullName>
    </submittedName>
</protein>
<gene>
    <name evidence="1" type="ORF">TONV_037</name>
</gene>
<evidence type="ECO:0000313" key="1">
    <source>
        <dbReference type="EMBL" id="AJD20097.1"/>
    </source>
</evidence>
<name>A0A0B4VFR7_9VIRU</name>
<dbReference type="Proteomes" id="UP000201058">
    <property type="component" value="Segment"/>
</dbReference>
<reference evidence="1 2" key="1">
    <citation type="journal article" date="2015" name="J. Virol.">
        <title>The genome of the nucleopolyhedrosis-causing virus from Tipula oleracea sheds new light on the Nudiviridae family.</title>
        <authorList>
            <person name="Bezier A."/>
            <person name="Theze J."/>
            <person name="Gavory F."/>
            <person name="Gaillard J."/>
            <person name="Poulain J."/>
            <person name="Drezen J.M."/>
            <person name="Herniou E.A."/>
        </authorList>
    </citation>
    <scope>NUCLEOTIDE SEQUENCE [LARGE SCALE GENOMIC DNA]</scope>
    <source>
        <strain evidence="1">35</strain>
    </source>
</reference>
<proteinExistence type="predicted"/>
<dbReference type="KEGG" id="vg:22921751"/>
<dbReference type="EMBL" id="KM610234">
    <property type="protein sequence ID" value="AJD20097.1"/>
    <property type="molecule type" value="Genomic_DNA"/>
</dbReference>
<dbReference type="GeneID" id="22921751"/>
<dbReference type="RefSeq" id="YP_009116684.1">
    <property type="nucleotide sequence ID" value="NC_026242.1"/>
</dbReference>
<accession>A0A0B4VFR7</accession>